<evidence type="ECO:0000256" key="1">
    <source>
        <dbReference type="SAM" id="SignalP"/>
    </source>
</evidence>
<dbReference type="AlphaFoldDB" id="A0A183DEK5"/>
<organism evidence="4">
    <name type="scientific">Gongylonema pulchrum</name>
    <dbReference type="NCBI Taxonomy" id="637853"/>
    <lineage>
        <taxon>Eukaryota</taxon>
        <taxon>Metazoa</taxon>
        <taxon>Ecdysozoa</taxon>
        <taxon>Nematoda</taxon>
        <taxon>Chromadorea</taxon>
        <taxon>Rhabditida</taxon>
        <taxon>Spirurina</taxon>
        <taxon>Spiruromorpha</taxon>
        <taxon>Spiruroidea</taxon>
        <taxon>Gongylonematidae</taxon>
        <taxon>Gongylonema</taxon>
    </lineage>
</organism>
<sequence length="149" mass="16930">MNAFIFLEAVCLTACIAQQPSPSTPPGHGPIGFILRSPEQKAFAHMADRPEFLPPFLQKCTPEARQQFFDIVKDGSITIDGMQEKLKQWLNSQNDQVKVHLSYKNQTLVQVVPVLSVDVFLFFPVFEFCQRYEKSGTKSLLLSLWQVLL</sequence>
<proteinExistence type="predicted"/>
<gene>
    <name evidence="2" type="ORF">GPUH_LOCUS7146</name>
</gene>
<dbReference type="EMBL" id="UYRT01017999">
    <property type="protein sequence ID" value="VDK57382.1"/>
    <property type="molecule type" value="Genomic_DNA"/>
</dbReference>
<reference evidence="4" key="1">
    <citation type="submission" date="2016-06" db="UniProtKB">
        <authorList>
            <consortium name="WormBaseParasite"/>
        </authorList>
    </citation>
    <scope>IDENTIFICATION</scope>
</reference>
<feature type="signal peptide" evidence="1">
    <location>
        <begin position="1"/>
        <end position="17"/>
    </location>
</feature>
<feature type="chain" id="PRO_5043138735" evidence="1">
    <location>
        <begin position="18"/>
        <end position="149"/>
    </location>
</feature>
<keyword evidence="3" id="KW-1185">Reference proteome</keyword>
<evidence type="ECO:0000313" key="4">
    <source>
        <dbReference type="WBParaSite" id="GPUH_0000715501-mRNA-1"/>
    </source>
</evidence>
<reference evidence="2 3" key="2">
    <citation type="submission" date="2018-11" db="EMBL/GenBank/DDBJ databases">
        <authorList>
            <consortium name="Pathogen Informatics"/>
        </authorList>
    </citation>
    <scope>NUCLEOTIDE SEQUENCE [LARGE SCALE GENOMIC DNA]</scope>
</reference>
<keyword evidence="1" id="KW-0732">Signal</keyword>
<evidence type="ECO:0000313" key="2">
    <source>
        <dbReference type="EMBL" id="VDK57382.1"/>
    </source>
</evidence>
<dbReference type="WBParaSite" id="GPUH_0000715501-mRNA-1">
    <property type="protein sequence ID" value="GPUH_0000715501-mRNA-1"/>
    <property type="gene ID" value="GPUH_0000715501"/>
</dbReference>
<dbReference type="Proteomes" id="UP000271098">
    <property type="component" value="Unassembled WGS sequence"/>
</dbReference>
<accession>A0A183DEK5</accession>
<name>A0A183DEK5_9BILA</name>
<evidence type="ECO:0000313" key="3">
    <source>
        <dbReference type="Proteomes" id="UP000271098"/>
    </source>
</evidence>
<protein>
    <submittedName>
        <fullName evidence="4">DUF148 domain-containing protein</fullName>
    </submittedName>
</protein>